<reference evidence="1" key="1">
    <citation type="submission" date="2019-12" db="EMBL/GenBank/DDBJ databases">
        <title>Genome sequencing and annotation of Brassica cretica.</title>
        <authorList>
            <person name="Studholme D.J."/>
            <person name="Sarris P.F."/>
        </authorList>
    </citation>
    <scope>NUCLEOTIDE SEQUENCE</scope>
    <source>
        <strain evidence="1">PFS-001/15</strain>
        <tissue evidence="1">Leaf</tissue>
    </source>
</reference>
<gene>
    <name evidence="1" type="ORF">F2Q68_00001408</name>
</gene>
<evidence type="ECO:0000313" key="2">
    <source>
        <dbReference type="Proteomes" id="UP000712281"/>
    </source>
</evidence>
<comment type="caution">
    <text evidence="1">The sequence shown here is derived from an EMBL/GenBank/DDBJ whole genome shotgun (WGS) entry which is preliminary data.</text>
</comment>
<protein>
    <submittedName>
        <fullName evidence="1">Uncharacterized protein</fullName>
    </submittedName>
</protein>
<proteinExistence type="predicted"/>
<name>A0A8S9JHF8_BRACR</name>
<evidence type="ECO:0000313" key="1">
    <source>
        <dbReference type="EMBL" id="KAF2581444.1"/>
    </source>
</evidence>
<dbReference type="AlphaFoldDB" id="A0A8S9JHF8"/>
<accession>A0A8S9JHF8</accession>
<organism evidence="1 2">
    <name type="scientific">Brassica cretica</name>
    <name type="common">Mustard</name>
    <dbReference type="NCBI Taxonomy" id="69181"/>
    <lineage>
        <taxon>Eukaryota</taxon>
        <taxon>Viridiplantae</taxon>
        <taxon>Streptophyta</taxon>
        <taxon>Embryophyta</taxon>
        <taxon>Tracheophyta</taxon>
        <taxon>Spermatophyta</taxon>
        <taxon>Magnoliopsida</taxon>
        <taxon>eudicotyledons</taxon>
        <taxon>Gunneridae</taxon>
        <taxon>Pentapetalae</taxon>
        <taxon>rosids</taxon>
        <taxon>malvids</taxon>
        <taxon>Brassicales</taxon>
        <taxon>Brassicaceae</taxon>
        <taxon>Brassiceae</taxon>
        <taxon>Brassica</taxon>
    </lineage>
</organism>
<sequence>MRKREFADTKLTLPYLQHIFLFLSRRDPSSPSSFAVEISSSFVIVFIEPFRRRHRTFPSSSSSNLSVVVFIEPCRPRLHRALPPSSSSSSAVVIFIEL</sequence>
<dbReference type="Proteomes" id="UP000712281">
    <property type="component" value="Unassembled WGS sequence"/>
</dbReference>
<dbReference type="EMBL" id="QGKW02001660">
    <property type="protein sequence ID" value="KAF2581444.1"/>
    <property type="molecule type" value="Genomic_DNA"/>
</dbReference>